<name>A0A158R221_NIPBR</name>
<evidence type="ECO:0000313" key="4">
    <source>
        <dbReference type="EMBL" id="VDL78480.1"/>
    </source>
</evidence>
<dbReference type="Pfam" id="PF02520">
    <property type="entry name" value="ANIS5_cation-bd"/>
    <property type="match status" value="1"/>
</dbReference>
<organism evidence="6">
    <name type="scientific">Nippostrongylus brasiliensis</name>
    <name type="common">Rat hookworm</name>
    <dbReference type="NCBI Taxonomy" id="27835"/>
    <lineage>
        <taxon>Eukaryota</taxon>
        <taxon>Metazoa</taxon>
        <taxon>Ecdysozoa</taxon>
        <taxon>Nematoda</taxon>
        <taxon>Chromadorea</taxon>
        <taxon>Rhabditida</taxon>
        <taxon>Rhabditina</taxon>
        <taxon>Rhabditomorpha</taxon>
        <taxon>Strongyloidea</taxon>
        <taxon>Heligmosomidae</taxon>
        <taxon>Nippostrongylus</taxon>
    </lineage>
</organism>
<evidence type="ECO:0000313" key="6">
    <source>
        <dbReference type="WBParaSite" id="NBR_0001488501-mRNA-1"/>
    </source>
</evidence>
<evidence type="ECO:0000313" key="5">
    <source>
        <dbReference type="Proteomes" id="UP000271162"/>
    </source>
</evidence>
<evidence type="ECO:0000256" key="2">
    <source>
        <dbReference type="SAM" id="SignalP"/>
    </source>
</evidence>
<feature type="compositionally biased region" description="Gly residues" evidence="1">
    <location>
        <begin position="310"/>
        <end position="322"/>
    </location>
</feature>
<dbReference type="STRING" id="27835.A0A158R221"/>
<feature type="compositionally biased region" description="Polar residues" evidence="1">
    <location>
        <begin position="350"/>
        <end position="360"/>
    </location>
</feature>
<reference evidence="4 5" key="2">
    <citation type="submission" date="2018-11" db="EMBL/GenBank/DDBJ databases">
        <authorList>
            <consortium name="Pathogen Informatics"/>
        </authorList>
    </citation>
    <scope>NUCLEOTIDE SEQUENCE [LARGE SCALE GENOMIC DNA]</scope>
</reference>
<dbReference type="EMBL" id="UYSL01021522">
    <property type="protein sequence ID" value="VDL78480.1"/>
    <property type="molecule type" value="Genomic_DNA"/>
</dbReference>
<accession>A0A158R221</accession>
<feature type="signal peptide" evidence="2">
    <location>
        <begin position="1"/>
        <end position="18"/>
    </location>
</feature>
<keyword evidence="2" id="KW-0732">Signal</keyword>
<dbReference type="InterPro" id="IPR003677">
    <property type="entry name" value="ANIS5_cation-bd"/>
</dbReference>
<dbReference type="Proteomes" id="UP000271162">
    <property type="component" value="Unassembled WGS sequence"/>
</dbReference>
<evidence type="ECO:0000256" key="1">
    <source>
        <dbReference type="SAM" id="MobiDB-lite"/>
    </source>
</evidence>
<feature type="compositionally biased region" description="Gly residues" evidence="1">
    <location>
        <begin position="366"/>
        <end position="379"/>
    </location>
</feature>
<feature type="domain" description="SXP/RAL-2 family protein Ani s 5-like cation-binding" evidence="3">
    <location>
        <begin position="49"/>
        <end position="155"/>
    </location>
</feature>
<dbReference type="WBParaSite" id="NBR_0001488501-mRNA-1">
    <property type="protein sequence ID" value="NBR_0001488501-mRNA-1"/>
    <property type="gene ID" value="NBR_0001488501"/>
</dbReference>
<keyword evidence="5" id="KW-1185">Reference proteome</keyword>
<protein>
    <submittedName>
        <fullName evidence="6">DUF148 domain-containing protein</fullName>
    </submittedName>
</protein>
<gene>
    <name evidence="4" type="ORF">NBR_LOCUS14886</name>
</gene>
<feature type="chain" id="PRO_5043135817" evidence="2">
    <location>
        <begin position="19"/>
        <end position="411"/>
    </location>
</feature>
<reference evidence="6" key="1">
    <citation type="submission" date="2016-04" db="UniProtKB">
        <authorList>
            <consortium name="WormBaseParasite"/>
        </authorList>
    </citation>
    <scope>IDENTIFICATION</scope>
</reference>
<sequence length="411" mass="42108">MRSIELLLLILGSALAAAQYAPYNQVLQVQNLQSSGGVTESFLNRLTPEAASAYARLIENKTQSLTDLKKALEQWANYYGIQTQYSEMLRQTEQENANFKKAIDELLPKLEIFFRSYMAMVSDKTQSIGSLLNKTTALAAQLNEQQERIVRFIFQTYMPSLQNVAGANGNNAVYPGFNGAVPNGNGYPGNNGLYPGTNGWGSGNGGYPGNSGGYPNFNGAYPGGFNNGWPNGGYPSTNGAYQGGNSVYPGNFGGYPGFGGSNGFQTGTSGSVGNVGGFQGQGTSNSGLGGFQGQGGFRGGSSGFPNTNGGFQGQGGSQGGSSGFPNTNGGFQGQGGFQSGSSGFPGALGSQGNTGSFPGSQNAGGFPNGGQQGNGGFQGTNGMTFPGVNNGFQGSFGGQSRPAFGSASGKK</sequence>
<feature type="region of interest" description="Disordered" evidence="1">
    <location>
        <begin position="294"/>
        <end position="411"/>
    </location>
</feature>
<proteinExistence type="predicted"/>
<dbReference type="AlphaFoldDB" id="A0A158R221"/>
<dbReference type="OMA" id="IMRVYLP"/>
<evidence type="ECO:0000259" key="3">
    <source>
        <dbReference type="Pfam" id="PF02520"/>
    </source>
</evidence>